<dbReference type="EMBL" id="JACGWJ010000016">
    <property type="protein sequence ID" value="KAL0361938.1"/>
    <property type="molecule type" value="Genomic_DNA"/>
</dbReference>
<dbReference type="AlphaFoldDB" id="A0AAW2Q2I6"/>
<reference evidence="2" key="2">
    <citation type="journal article" date="2024" name="Plant">
        <title>Genomic evolution and insights into agronomic trait innovations of Sesamum species.</title>
        <authorList>
            <person name="Miao H."/>
            <person name="Wang L."/>
            <person name="Qu L."/>
            <person name="Liu H."/>
            <person name="Sun Y."/>
            <person name="Le M."/>
            <person name="Wang Q."/>
            <person name="Wei S."/>
            <person name="Zheng Y."/>
            <person name="Lin W."/>
            <person name="Duan Y."/>
            <person name="Cao H."/>
            <person name="Xiong S."/>
            <person name="Wang X."/>
            <person name="Wei L."/>
            <person name="Li C."/>
            <person name="Ma Q."/>
            <person name="Ju M."/>
            <person name="Zhao R."/>
            <person name="Li G."/>
            <person name="Mu C."/>
            <person name="Tian Q."/>
            <person name="Mei H."/>
            <person name="Zhang T."/>
            <person name="Gao T."/>
            <person name="Zhang H."/>
        </authorList>
    </citation>
    <scope>NUCLEOTIDE SEQUENCE</scope>
    <source>
        <strain evidence="2">G02</strain>
    </source>
</reference>
<dbReference type="InterPro" id="IPR040256">
    <property type="entry name" value="At4g02000-like"/>
</dbReference>
<organism evidence="2">
    <name type="scientific">Sesamum radiatum</name>
    <name type="common">Black benniseed</name>
    <dbReference type="NCBI Taxonomy" id="300843"/>
    <lineage>
        <taxon>Eukaryota</taxon>
        <taxon>Viridiplantae</taxon>
        <taxon>Streptophyta</taxon>
        <taxon>Embryophyta</taxon>
        <taxon>Tracheophyta</taxon>
        <taxon>Spermatophyta</taxon>
        <taxon>Magnoliopsida</taxon>
        <taxon>eudicotyledons</taxon>
        <taxon>Gunneridae</taxon>
        <taxon>Pentapetalae</taxon>
        <taxon>asterids</taxon>
        <taxon>lamiids</taxon>
        <taxon>Lamiales</taxon>
        <taxon>Pedaliaceae</taxon>
        <taxon>Sesamum</taxon>
    </lineage>
</organism>
<dbReference type="PANTHER" id="PTHR31286">
    <property type="entry name" value="GLYCINE-RICH CELL WALL STRUCTURAL PROTEIN 1.8-LIKE"/>
    <property type="match status" value="1"/>
</dbReference>
<dbReference type="PANTHER" id="PTHR31286:SF165">
    <property type="entry name" value="DUF4283 DOMAIN-CONTAINING PROTEIN"/>
    <property type="match status" value="1"/>
</dbReference>
<evidence type="ECO:0000313" key="2">
    <source>
        <dbReference type="EMBL" id="KAL0361938.1"/>
    </source>
</evidence>
<evidence type="ECO:0008006" key="3">
    <source>
        <dbReference type="Google" id="ProtNLM"/>
    </source>
</evidence>
<gene>
    <name evidence="2" type="ORF">Sradi_3878300</name>
</gene>
<sequence>MEFWIDEGLNIVASGIGKLLYRDAITKACTRLDFARICVMLNISSMLLKHIVIMVPKEDGSEMPCKVYVEYEWIPPKCVSCMSLGHLTKACPSTKLVLKPPVAVYVQHPLSMNDKSIATHCSDPGSSKVGETVKELRKGHGPPSQPL</sequence>
<protein>
    <recommendedName>
        <fullName evidence="3">CCHC-type domain-containing protein</fullName>
    </recommendedName>
</protein>
<accession>A0AAW2Q2I6</accession>
<proteinExistence type="predicted"/>
<reference evidence="2" key="1">
    <citation type="submission" date="2020-06" db="EMBL/GenBank/DDBJ databases">
        <authorList>
            <person name="Li T."/>
            <person name="Hu X."/>
            <person name="Zhang T."/>
            <person name="Song X."/>
            <person name="Zhang H."/>
            <person name="Dai N."/>
            <person name="Sheng W."/>
            <person name="Hou X."/>
            <person name="Wei L."/>
        </authorList>
    </citation>
    <scope>NUCLEOTIDE SEQUENCE</scope>
    <source>
        <strain evidence="2">G02</strain>
        <tissue evidence="2">Leaf</tissue>
    </source>
</reference>
<feature type="region of interest" description="Disordered" evidence="1">
    <location>
        <begin position="121"/>
        <end position="147"/>
    </location>
</feature>
<evidence type="ECO:0000256" key="1">
    <source>
        <dbReference type="SAM" id="MobiDB-lite"/>
    </source>
</evidence>
<name>A0AAW2Q2I6_SESRA</name>
<comment type="caution">
    <text evidence="2">The sequence shown here is derived from an EMBL/GenBank/DDBJ whole genome shotgun (WGS) entry which is preliminary data.</text>
</comment>